<dbReference type="InterPro" id="IPR005501">
    <property type="entry name" value="LamB/YcsF/PxpA-like"/>
</dbReference>
<dbReference type="NCBIfam" id="NF003816">
    <property type="entry name" value="PRK05406.1-5"/>
    <property type="match status" value="1"/>
</dbReference>
<dbReference type="NCBIfam" id="NF003814">
    <property type="entry name" value="PRK05406.1-3"/>
    <property type="match status" value="1"/>
</dbReference>
<accession>A0ABQ3JPI4</accession>
<comment type="similarity">
    <text evidence="1">Belongs to the LamB/PxpA family.</text>
</comment>
<dbReference type="EC" id="3.5.2.9" evidence="1"/>
<dbReference type="CDD" id="cd10787">
    <property type="entry name" value="LamB_YcsF_like"/>
    <property type="match status" value="1"/>
</dbReference>
<keyword evidence="1" id="KW-0067">ATP-binding</keyword>
<evidence type="ECO:0000313" key="3">
    <source>
        <dbReference type="Proteomes" id="UP000619376"/>
    </source>
</evidence>
<dbReference type="EMBL" id="BNAJ01000004">
    <property type="protein sequence ID" value="GHF43615.1"/>
    <property type="molecule type" value="Genomic_DNA"/>
</dbReference>
<name>A0ABQ3JPI4_9DEIO</name>
<comment type="subunit">
    <text evidence="1">Forms a complex composed of PxpA, PxpB and PxpC.</text>
</comment>
<gene>
    <name evidence="1" type="primary">pxpA</name>
    <name evidence="2" type="ORF">GCM10017781_20070</name>
</gene>
<evidence type="ECO:0000256" key="1">
    <source>
        <dbReference type="HAMAP-Rule" id="MF_00691"/>
    </source>
</evidence>
<sequence length="260" mass="27654">MPRVTWQVDLNADAGESYGAWTMGDDGRLFPSLTSVNIACGFHAGDPLTIQRTLHLAAEHGLGIGAHPGYPDLPGFGRRVLEATPEQVYADTLYQIAAVAGMARAAGLTLRHVKPHGALSTRSWTHAPTAAAIARATREFDPALPLVVLPATLLEREACDLGVPVVLETFPERAYLRDGRLAPRSMPGSSIHDPQEAARRAVMLVTEGRIEALDGGVFECRTDTLCIHGDNPHAVEIARAVRAALEARGVAVAPFPIPGA</sequence>
<keyword evidence="3" id="KW-1185">Reference proteome</keyword>
<dbReference type="Proteomes" id="UP000619376">
    <property type="component" value="Unassembled WGS sequence"/>
</dbReference>
<reference evidence="3" key="1">
    <citation type="journal article" date="2019" name="Int. J. Syst. Evol. Microbiol.">
        <title>The Global Catalogue of Microorganisms (GCM) 10K type strain sequencing project: providing services to taxonomists for standard genome sequencing and annotation.</title>
        <authorList>
            <consortium name="The Broad Institute Genomics Platform"/>
            <consortium name="The Broad Institute Genome Sequencing Center for Infectious Disease"/>
            <person name="Wu L."/>
            <person name="Ma J."/>
        </authorList>
    </citation>
    <scope>NUCLEOTIDE SEQUENCE [LARGE SCALE GENOMIC DNA]</scope>
    <source>
        <strain evidence="3">CGMCC 1.18437</strain>
    </source>
</reference>
<proteinExistence type="inferred from homology"/>
<dbReference type="Gene3D" id="3.20.20.370">
    <property type="entry name" value="Glycoside hydrolase/deacetylase"/>
    <property type="match status" value="1"/>
</dbReference>
<organism evidence="2 3">
    <name type="scientific">Deinococcus metalli</name>
    <dbReference type="NCBI Taxonomy" id="1141878"/>
    <lineage>
        <taxon>Bacteria</taxon>
        <taxon>Thermotogati</taxon>
        <taxon>Deinococcota</taxon>
        <taxon>Deinococci</taxon>
        <taxon>Deinococcales</taxon>
        <taxon>Deinococcaceae</taxon>
        <taxon>Deinococcus</taxon>
    </lineage>
</organism>
<dbReference type="PANTHER" id="PTHR30292:SF0">
    <property type="entry name" value="5-OXOPROLINASE SUBUNIT A"/>
    <property type="match status" value="1"/>
</dbReference>
<comment type="catalytic activity">
    <reaction evidence="1">
        <text>5-oxo-L-proline + ATP + 2 H2O = L-glutamate + ADP + phosphate + H(+)</text>
        <dbReference type="Rhea" id="RHEA:10348"/>
        <dbReference type="ChEBI" id="CHEBI:15377"/>
        <dbReference type="ChEBI" id="CHEBI:15378"/>
        <dbReference type="ChEBI" id="CHEBI:29985"/>
        <dbReference type="ChEBI" id="CHEBI:30616"/>
        <dbReference type="ChEBI" id="CHEBI:43474"/>
        <dbReference type="ChEBI" id="CHEBI:58402"/>
        <dbReference type="ChEBI" id="CHEBI:456216"/>
        <dbReference type="EC" id="3.5.2.9"/>
    </reaction>
</comment>
<dbReference type="HAMAP" id="MF_00691">
    <property type="entry name" value="PxpA"/>
    <property type="match status" value="1"/>
</dbReference>
<evidence type="ECO:0000313" key="2">
    <source>
        <dbReference type="EMBL" id="GHF43615.1"/>
    </source>
</evidence>
<dbReference type="InterPro" id="IPR011330">
    <property type="entry name" value="Glyco_hydro/deAcase_b/a-brl"/>
</dbReference>
<keyword evidence="1" id="KW-0378">Hydrolase</keyword>
<dbReference type="Pfam" id="PF03746">
    <property type="entry name" value="LamB_YcsF"/>
    <property type="match status" value="1"/>
</dbReference>
<keyword evidence="1" id="KW-0547">Nucleotide-binding</keyword>
<dbReference type="PANTHER" id="PTHR30292">
    <property type="entry name" value="UNCHARACTERIZED PROTEIN YBGL-RELATED"/>
    <property type="match status" value="1"/>
</dbReference>
<dbReference type="SUPFAM" id="SSF88713">
    <property type="entry name" value="Glycoside hydrolase/deacetylase"/>
    <property type="match status" value="1"/>
</dbReference>
<comment type="function">
    <text evidence="1">Catalyzes the cleavage of 5-oxoproline to form L-glutamate coupled to the hydrolysis of ATP to ADP and inorganic phosphate.</text>
</comment>
<protein>
    <recommendedName>
        <fullName evidence="1">5-oxoprolinase subunit A</fullName>
        <shortName evidence="1">5-OPase subunit A</shortName>
        <ecNumber evidence="1">3.5.2.9</ecNumber>
    </recommendedName>
    <alternativeName>
        <fullName evidence="1">5-oxoprolinase (ATP-hydrolyzing) subunit A</fullName>
    </alternativeName>
</protein>
<comment type="caution">
    <text evidence="2">The sequence shown here is derived from an EMBL/GenBank/DDBJ whole genome shotgun (WGS) entry which is preliminary data.</text>
</comment>